<dbReference type="RefSeq" id="WP_208915097.1">
    <property type="nucleotide sequence ID" value="NZ_LT840184.1"/>
</dbReference>
<dbReference type="Proteomes" id="UP000192940">
    <property type="component" value="Chromosome I"/>
</dbReference>
<proteinExistence type="predicted"/>
<protein>
    <submittedName>
        <fullName evidence="3">Uncharacterized protein</fullName>
    </submittedName>
</protein>
<evidence type="ECO:0000313" key="3">
    <source>
        <dbReference type="EMBL" id="SMF88554.1"/>
    </source>
</evidence>
<keyword evidence="1" id="KW-0175">Coiled coil</keyword>
<gene>
    <name evidence="3" type="ORF">SAMN05661091_4326</name>
</gene>
<dbReference type="AlphaFoldDB" id="A0A1X7HMI3"/>
<feature type="compositionally biased region" description="Basic and acidic residues" evidence="2">
    <location>
        <begin position="97"/>
        <end position="113"/>
    </location>
</feature>
<evidence type="ECO:0000313" key="4">
    <source>
        <dbReference type="Proteomes" id="UP000192940"/>
    </source>
</evidence>
<feature type="region of interest" description="Disordered" evidence="2">
    <location>
        <begin position="27"/>
        <end position="113"/>
    </location>
</feature>
<evidence type="ECO:0000256" key="1">
    <source>
        <dbReference type="SAM" id="Coils"/>
    </source>
</evidence>
<reference evidence="3 4" key="1">
    <citation type="submission" date="2017-04" db="EMBL/GenBank/DDBJ databases">
        <authorList>
            <person name="Afonso C.L."/>
            <person name="Miller P.J."/>
            <person name="Scott M.A."/>
            <person name="Spackman E."/>
            <person name="Goraichik I."/>
            <person name="Dimitrov K.M."/>
            <person name="Suarez D.L."/>
            <person name="Swayne D.E."/>
        </authorList>
    </citation>
    <scope>NUCLEOTIDE SEQUENCE [LARGE SCALE GENOMIC DNA]</scope>
    <source>
        <strain evidence="3 4">N3/975</strain>
    </source>
</reference>
<name>A0A1X7HMI3_9BACL</name>
<evidence type="ECO:0000256" key="2">
    <source>
        <dbReference type="SAM" id="MobiDB-lite"/>
    </source>
</evidence>
<keyword evidence="4" id="KW-1185">Reference proteome</keyword>
<accession>A0A1X7HMI3</accession>
<dbReference type="EMBL" id="LT840184">
    <property type="protein sequence ID" value="SMF88554.1"/>
    <property type="molecule type" value="Genomic_DNA"/>
</dbReference>
<dbReference type="STRING" id="1313296.SAMN05661091_4326"/>
<organism evidence="3 4">
    <name type="scientific">Paenibacillus uliginis N3/975</name>
    <dbReference type="NCBI Taxonomy" id="1313296"/>
    <lineage>
        <taxon>Bacteria</taxon>
        <taxon>Bacillati</taxon>
        <taxon>Bacillota</taxon>
        <taxon>Bacilli</taxon>
        <taxon>Bacillales</taxon>
        <taxon>Paenibacillaceae</taxon>
        <taxon>Paenibacillus</taxon>
    </lineage>
</organism>
<sequence>MEWIFDNIYIVAGIVFFLLSALGKLGKGSDENKPNRMPTFGGGGDSAEQGPRAAKAVRPGQQVRRVQPWPGGEVPTGQATDKRSHDQFDNDEDEEFDPYHEEPERTYESPVESRYDVLSELDDPHSARDSMEQRKRNMQAELDQIHKQLDRMTSHIPETLVEVTDADSKSPRKQSNFAEEVRKGVIWSEILGPPRSKRPMGRRH</sequence>
<feature type="coiled-coil region" evidence="1">
    <location>
        <begin position="128"/>
        <end position="155"/>
    </location>
</feature>